<keyword evidence="2" id="KW-1185">Reference proteome</keyword>
<dbReference type="AlphaFoldDB" id="A0A843X2H3"/>
<gene>
    <name evidence="1" type="ORF">Taro_045297</name>
</gene>
<proteinExistence type="predicted"/>
<organism evidence="1 2">
    <name type="scientific">Colocasia esculenta</name>
    <name type="common">Wild taro</name>
    <name type="synonym">Arum esculentum</name>
    <dbReference type="NCBI Taxonomy" id="4460"/>
    <lineage>
        <taxon>Eukaryota</taxon>
        <taxon>Viridiplantae</taxon>
        <taxon>Streptophyta</taxon>
        <taxon>Embryophyta</taxon>
        <taxon>Tracheophyta</taxon>
        <taxon>Spermatophyta</taxon>
        <taxon>Magnoliopsida</taxon>
        <taxon>Liliopsida</taxon>
        <taxon>Araceae</taxon>
        <taxon>Aroideae</taxon>
        <taxon>Colocasieae</taxon>
        <taxon>Colocasia</taxon>
    </lineage>
</organism>
<comment type="caution">
    <text evidence="1">The sequence shown here is derived from an EMBL/GenBank/DDBJ whole genome shotgun (WGS) entry which is preliminary data.</text>
</comment>
<reference evidence="1" key="1">
    <citation type="submission" date="2017-07" db="EMBL/GenBank/DDBJ databases">
        <title>Taro Niue Genome Assembly and Annotation.</title>
        <authorList>
            <person name="Atibalentja N."/>
            <person name="Keating K."/>
            <person name="Fields C.J."/>
        </authorList>
    </citation>
    <scope>NUCLEOTIDE SEQUENCE</scope>
    <source>
        <strain evidence="1">Niue_2</strain>
        <tissue evidence="1">Leaf</tissue>
    </source>
</reference>
<dbReference type="EMBL" id="NMUH01005293">
    <property type="protein sequence ID" value="MQM12381.1"/>
    <property type="molecule type" value="Genomic_DNA"/>
</dbReference>
<feature type="non-terminal residue" evidence="1">
    <location>
        <position position="1"/>
    </location>
</feature>
<evidence type="ECO:0000313" key="2">
    <source>
        <dbReference type="Proteomes" id="UP000652761"/>
    </source>
</evidence>
<evidence type="ECO:0000313" key="1">
    <source>
        <dbReference type="EMBL" id="MQM12381.1"/>
    </source>
</evidence>
<name>A0A843X2H3_COLES</name>
<feature type="non-terminal residue" evidence="1">
    <location>
        <position position="112"/>
    </location>
</feature>
<protein>
    <submittedName>
        <fullName evidence="1">Uncharacterized protein</fullName>
    </submittedName>
</protein>
<sequence>STPTFAGVDFSSSRVDSFTIWRSTRVEQKDRLFKGGRLPYNLGVDSEKLRTVRVDSFIRLGSTLVLQQGRLLKEGRLPYRAGVDSENLSTVGVDSFINLGSTPLTRNQLRLL</sequence>
<dbReference type="Proteomes" id="UP000652761">
    <property type="component" value="Unassembled WGS sequence"/>
</dbReference>
<accession>A0A843X2H3</accession>